<feature type="compositionally biased region" description="Gly residues" evidence="7">
    <location>
        <begin position="949"/>
        <end position="965"/>
    </location>
</feature>
<feature type="region of interest" description="Disordered" evidence="7">
    <location>
        <begin position="1071"/>
        <end position="1090"/>
    </location>
</feature>
<dbReference type="Pfam" id="PF02929">
    <property type="entry name" value="Bgal_small_N"/>
    <property type="match status" value="1"/>
</dbReference>
<dbReference type="PANTHER" id="PTHR46323:SF2">
    <property type="entry name" value="BETA-GALACTOSIDASE"/>
    <property type="match status" value="1"/>
</dbReference>
<dbReference type="VEuPathDB" id="CryptoDB:Cvel_1968"/>
<dbReference type="InterPro" id="IPR004199">
    <property type="entry name" value="B-gal_small/dom_5"/>
</dbReference>
<name>A0A0G4I885_9ALVE</name>
<dbReference type="SUPFAM" id="SSF51445">
    <property type="entry name" value="(Trans)glycosidases"/>
    <property type="match status" value="1"/>
</dbReference>
<dbReference type="InterPro" id="IPR011013">
    <property type="entry name" value="Gal_mutarotase_sf_dom"/>
</dbReference>
<dbReference type="PhylomeDB" id="A0A0G4I885"/>
<feature type="region of interest" description="Disordered" evidence="7">
    <location>
        <begin position="1464"/>
        <end position="1544"/>
    </location>
</feature>
<dbReference type="InterPro" id="IPR014718">
    <property type="entry name" value="GH-type_carb-bd"/>
</dbReference>
<dbReference type="PANTHER" id="PTHR46323">
    <property type="entry name" value="BETA-GALACTOSIDASE"/>
    <property type="match status" value="1"/>
</dbReference>
<dbReference type="EC" id="3.2.1.23" evidence="3"/>
<dbReference type="Gene3D" id="2.70.98.10">
    <property type="match status" value="1"/>
</dbReference>
<comment type="catalytic activity">
    <reaction evidence="1">
        <text>Hydrolysis of terminal non-reducing beta-D-galactose residues in beta-D-galactosides.</text>
        <dbReference type="EC" id="3.2.1.23"/>
    </reaction>
</comment>
<feature type="compositionally biased region" description="Gly residues" evidence="7">
    <location>
        <begin position="1077"/>
        <end position="1087"/>
    </location>
</feature>
<keyword evidence="8" id="KW-0812">Transmembrane</keyword>
<proteinExistence type="inferred from homology"/>
<evidence type="ECO:0000256" key="8">
    <source>
        <dbReference type="SAM" id="Phobius"/>
    </source>
</evidence>
<keyword evidence="8" id="KW-0472">Membrane</keyword>
<evidence type="ECO:0000256" key="5">
    <source>
        <dbReference type="ARBA" id="ARBA00023295"/>
    </source>
</evidence>
<feature type="region of interest" description="Disordered" evidence="7">
    <location>
        <begin position="948"/>
        <end position="967"/>
    </location>
</feature>
<evidence type="ECO:0000256" key="3">
    <source>
        <dbReference type="ARBA" id="ARBA00012756"/>
    </source>
</evidence>
<dbReference type="InterPro" id="IPR006104">
    <property type="entry name" value="Glyco_hydro_2_N"/>
</dbReference>
<dbReference type="GO" id="GO:0030246">
    <property type="term" value="F:carbohydrate binding"/>
    <property type="evidence" value="ECO:0007669"/>
    <property type="project" value="InterPro"/>
</dbReference>
<dbReference type="EMBL" id="CDMZ01005633">
    <property type="protein sequence ID" value="CEM53330.1"/>
    <property type="molecule type" value="Genomic_DNA"/>
</dbReference>
<accession>A0A0G4I885</accession>
<evidence type="ECO:0000256" key="2">
    <source>
        <dbReference type="ARBA" id="ARBA00007401"/>
    </source>
</evidence>
<feature type="transmembrane region" description="Helical" evidence="8">
    <location>
        <begin position="86"/>
        <end position="104"/>
    </location>
</feature>
<feature type="transmembrane region" description="Helical" evidence="8">
    <location>
        <begin position="124"/>
        <end position="142"/>
    </location>
</feature>
<dbReference type="Gene3D" id="3.20.20.80">
    <property type="entry name" value="Glycosidases"/>
    <property type="match status" value="1"/>
</dbReference>
<feature type="region of interest" description="Disordered" evidence="7">
    <location>
        <begin position="1191"/>
        <end position="1212"/>
    </location>
</feature>
<dbReference type="PROSITE" id="PS00719">
    <property type="entry name" value="GLYCOSYL_HYDROL_F2_1"/>
    <property type="match status" value="1"/>
</dbReference>
<evidence type="ECO:0000256" key="1">
    <source>
        <dbReference type="ARBA" id="ARBA00001412"/>
    </source>
</evidence>
<feature type="domain" description="Beta galactosidase small chain/" evidence="9">
    <location>
        <begin position="1040"/>
        <end position="1459"/>
    </location>
</feature>
<sequence length="1571" mass="171708">MVKFIRPSARSPLLKRSRRTQFCCLFTALPCVLFWALVHALCVSFFPLETAVSQLVFLVLAIFVKTLEDFLWLFFSTRRRHSGFRVAFFTAYLWLAVSSLLLLGAVPESAQIEVEKLREPVPKAVAAAVIAFLSFLSPFLLYSRREYEDPEKFEENRLPMRTSSLTFQKSAVASVCGPEARAESARLISLNGEWAFRLFPSPEASEPSLRSVSSWREWETVRDSSPSSSSWQSIPVPSNWECEGFGQPIYTNMKYPFTCNPPYVPRENPTGVYVRQVDLSGVPREDREGRVTLLVGAASSMVVVFFNGKRVGMAKDSFLPSEFDLSQVVRWDDSNVLVMQVIRWSDGSYLEDQDHWWLSGLFRSVEVQLKPPVHIGDFRVLSDFDCFTKEGTLQIDVDVEDWRGETWQGGDVFSLQVQIFTDSPPVFFRNDEEGQTKGKEERRVLASVDEFVTLSREASKAADGGARKAKIQLKLTVVSAQSWSDERPYLYAARLSLQPVGVPEGAPPVAFSSQWEVFRVGFRRVTIEEGRLCLNGKPLRVRGANRHEHDPLRGKAVTGDSMKEDLLLMKRNNFNAVRCSHYPNDRDFYLLCDEIGVLVIDEANIECHGDNPFGWSALGRFFFGEVTGVSFARLSSDPAYRSQWVSRVTRMAKRDANHPSIIVWSLGNEAGVGPNLRSSFCALRSEDNTRPIQFEGEESPPEISDIICPMYPPFEVLEKLGAKRDDRPVIMCEYSHAMGNSNGCHRRYWQDLIDGSGPEKQRLQGGFVWDWVDQGILACAGGAQRAEGDVRAPALVAKKFAREGDGTFWAYGGDFGEKKHDSNFNMNGLLMPDRLLKPAVMECKHLQAPLKITVTPEGITVKSGVRAPTVHAGLRIRVLNLYHEEVISAELVKFSYEILSVWSEVPLVSETMVEFPGEIQPQEEGCCVEAVSFEVPSSVPGSLASLVEGLGGGGGGGGTGSGNGGEGERTEVFLVNVRARLAKSTPWAEKEHEIVLAQEALHVQLPAKPPSGGVGVSQASGSSLRVEVVEEGSVERDLVVAAGDEWTVSFDPASGALRGWRHKQTGEEILLSDSGDSGAGGEGGGLPGLSWHLVRAPTDNDEGGGKLGNISEGLRDLGFLGGVRGALFLSPPQREMFSYASRWRAAGLFGLQTAGSCIMKEEEPLGQGGGTALRVSFEQILVRTDKDSVTAASGKKQKGGKAARQTTPLSTQQGTRWELASRNSVGTLHAGALFEACVSYLICPDGAVHVSCRLAPTEAGALEQVPLARVGMRLRLRNGGGAFQEAAFCGRGPHENYVDRKTGARMGVWRQSVESLFEPYSIPSEHGGRDDCLALQLSRGKGNKGKGLTVVASKQDRSVPLEEVGASSSSFGENLLHLSASVHSTEELTEARHPLDLGRDQKGKILDAKKAGQGVEVCIDHRHMGVGGETSWYPCVESPHQIRVGGSGRTEWSFAFWLVPSASTSSLGTPAAPSRIPLSVPDILRQPSPSSPPPGGESSLPQPEGERGEAEEALNEGEWTKGPQTQEERDLSGLNVEPVDTEQLSREELLRASIAQAEAEAEGAEGNVGSG</sequence>
<organism evidence="10">
    <name type="scientific">Chromera velia CCMP2878</name>
    <dbReference type="NCBI Taxonomy" id="1169474"/>
    <lineage>
        <taxon>Eukaryota</taxon>
        <taxon>Sar</taxon>
        <taxon>Alveolata</taxon>
        <taxon>Colpodellida</taxon>
        <taxon>Chromeraceae</taxon>
        <taxon>Chromera</taxon>
    </lineage>
</organism>
<dbReference type="SUPFAM" id="SSF74650">
    <property type="entry name" value="Galactose mutarotase-like"/>
    <property type="match status" value="1"/>
</dbReference>
<dbReference type="InterPro" id="IPR023230">
    <property type="entry name" value="Glyco_hydro_2_CS"/>
</dbReference>
<evidence type="ECO:0000256" key="6">
    <source>
        <dbReference type="ARBA" id="ARBA00032230"/>
    </source>
</evidence>
<dbReference type="InterPro" id="IPR008979">
    <property type="entry name" value="Galactose-bd-like_sf"/>
</dbReference>
<dbReference type="InterPro" id="IPR036156">
    <property type="entry name" value="Beta-gal/glucu_dom_sf"/>
</dbReference>
<keyword evidence="5" id="KW-0326">Glycosidase</keyword>
<keyword evidence="8" id="KW-1133">Transmembrane helix</keyword>
<dbReference type="Pfam" id="PF02837">
    <property type="entry name" value="Glyco_hydro_2_N"/>
    <property type="match status" value="1"/>
</dbReference>
<evidence type="ECO:0000256" key="7">
    <source>
        <dbReference type="SAM" id="MobiDB-lite"/>
    </source>
</evidence>
<feature type="transmembrane region" description="Helical" evidence="8">
    <location>
        <begin position="291"/>
        <end position="308"/>
    </location>
</feature>
<dbReference type="SUPFAM" id="SSF49785">
    <property type="entry name" value="Galactose-binding domain-like"/>
    <property type="match status" value="1"/>
</dbReference>
<dbReference type="InterPro" id="IPR050347">
    <property type="entry name" value="Bact_Beta-galactosidase"/>
</dbReference>
<dbReference type="Pfam" id="PF02836">
    <property type="entry name" value="Glyco_hydro_2_C"/>
    <property type="match status" value="1"/>
</dbReference>
<evidence type="ECO:0000259" key="9">
    <source>
        <dbReference type="SMART" id="SM01038"/>
    </source>
</evidence>
<dbReference type="SUPFAM" id="SSF49303">
    <property type="entry name" value="beta-Galactosidase/glucuronidase domain"/>
    <property type="match status" value="1"/>
</dbReference>
<dbReference type="InterPro" id="IPR013783">
    <property type="entry name" value="Ig-like_fold"/>
</dbReference>
<dbReference type="PRINTS" id="PR00132">
    <property type="entry name" value="GLHYDRLASE2"/>
</dbReference>
<dbReference type="GO" id="GO:0004565">
    <property type="term" value="F:beta-galactosidase activity"/>
    <property type="evidence" value="ECO:0007669"/>
    <property type="project" value="UniProtKB-EC"/>
</dbReference>
<keyword evidence="4" id="KW-0378">Hydrolase</keyword>
<evidence type="ECO:0000256" key="4">
    <source>
        <dbReference type="ARBA" id="ARBA00022801"/>
    </source>
</evidence>
<dbReference type="InterPro" id="IPR006101">
    <property type="entry name" value="Glyco_hydro_2"/>
</dbReference>
<dbReference type="SMART" id="SM01038">
    <property type="entry name" value="Bgal_small_N"/>
    <property type="match status" value="1"/>
</dbReference>
<dbReference type="Gene3D" id="2.60.120.260">
    <property type="entry name" value="Galactose-binding domain-like"/>
    <property type="match status" value="1"/>
</dbReference>
<gene>
    <name evidence="10" type="ORF">Cvel_1968</name>
</gene>
<comment type="similarity">
    <text evidence="2">Belongs to the glycosyl hydrolase 2 family.</text>
</comment>
<protein>
    <recommendedName>
        <fullName evidence="3">beta-galactosidase</fullName>
        <ecNumber evidence="3">3.2.1.23</ecNumber>
    </recommendedName>
    <alternativeName>
        <fullName evidence="6">Lactase</fullName>
    </alternativeName>
</protein>
<reference evidence="10" key="1">
    <citation type="submission" date="2014-11" db="EMBL/GenBank/DDBJ databases">
        <authorList>
            <person name="Otto D Thomas"/>
            <person name="Naeem Raeece"/>
        </authorList>
    </citation>
    <scope>NUCLEOTIDE SEQUENCE</scope>
</reference>
<dbReference type="InterPro" id="IPR017853">
    <property type="entry name" value="GH"/>
</dbReference>
<dbReference type="InterPro" id="IPR006103">
    <property type="entry name" value="Glyco_hydro_2_cat"/>
</dbReference>
<dbReference type="GO" id="GO:0009341">
    <property type="term" value="C:beta-galactosidase complex"/>
    <property type="evidence" value="ECO:0007669"/>
    <property type="project" value="InterPro"/>
</dbReference>
<dbReference type="GO" id="GO:0005990">
    <property type="term" value="P:lactose catabolic process"/>
    <property type="evidence" value="ECO:0007669"/>
    <property type="project" value="TreeGrafter"/>
</dbReference>
<dbReference type="Gene3D" id="2.60.40.10">
    <property type="entry name" value="Immunoglobulins"/>
    <property type="match status" value="2"/>
</dbReference>
<feature type="transmembrane region" description="Helical" evidence="8">
    <location>
        <begin position="56"/>
        <end position="74"/>
    </location>
</feature>
<evidence type="ECO:0000313" key="10">
    <source>
        <dbReference type="EMBL" id="CEM53330.1"/>
    </source>
</evidence>